<evidence type="ECO:0000256" key="1">
    <source>
        <dbReference type="ARBA" id="ARBA00022603"/>
    </source>
</evidence>
<dbReference type="OrthoDB" id="9764961at2"/>
<protein>
    <submittedName>
        <fullName evidence="4">Class I SAM-dependent methyltransferase</fullName>
    </submittedName>
</protein>
<dbReference type="SUPFAM" id="SSF53335">
    <property type="entry name" value="S-adenosyl-L-methionine-dependent methyltransferases"/>
    <property type="match status" value="1"/>
</dbReference>
<feature type="domain" description="Methyltransferase small" evidence="3">
    <location>
        <begin position="28"/>
        <end position="196"/>
    </location>
</feature>
<dbReference type="Pfam" id="PF05175">
    <property type="entry name" value="MTS"/>
    <property type="match status" value="1"/>
</dbReference>
<keyword evidence="2 4" id="KW-0808">Transferase</keyword>
<evidence type="ECO:0000313" key="5">
    <source>
        <dbReference type="Proteomes" id="UP000287296"/>
    </source>
</evidence>
<dbReference type="Gene3D" id="3.40.50.150">
    <property type="entry name" value="Vaccinia Virus protein VP39"/>
    <property type="match status" value="1"/>
</dbReference>
<evidence type="ECO:0000313" key="4">
    <source>
        <dbReference type="EMBL" id="RST58318.1"/>
    </source>
</evidence>
<organism evidence="4 5">
    <name type="scientific">Siminovitchia terrae</name>
    <name type="common">Bacillus terrae</name>
    <dbReference type="NCBI Taxonomy" id="1914933"/>
    <lineage>
        <taxon>Bacteria</taxon>
        <taxon>Bacillati</taxon>
        <taxon>Bacillota</taxon>
        <taxon>Bacilli</taxon>
        <taxon>Bacillales</taxon>
        <taxon>Bacillaceae</taxon>
        <taxon>Siminovitchia</taxon>
    </lineage>
</organism>
<dbReference type="CDD" id="cd02440">
    <property type="entry name" value="AdoMet_MTases"/>
    <property type="match status" value="1"/>
</dbReference>
<dbReference type="PANTHER" id="PTHR47816:SF4">
    <property type="entry name" value="RIBOSOMAL RNA SMALL SUBUNIT METHYLTRANSFERASE C"/>
    <property type="match status" value="1"/>
</dbReference>
<dbReference type="InterPro" id="IPR046977">
    <property type="entry name" value="RsmC/RlmG"/>
</dbReference>
<dbReference type="PANTHER" id="PTHR47816">
    <property type="entry name" value="RIBOSOMAL RNA SMALL SUBUNIT METHYLTRANSFERASE C"/>
    <property type="match status" value="1"/>
</dbReference>
<dbReference type="RefSeq" id="WP_120118045.1">
    <property type="nucleotide sequence ID" value="NZ_BORI01000016.1"/>
</dbReference>
<dbReference type="EMBL" id="QYTW02000021">
    <property type="protein sequence ID" value="RST58318.1"/>
    <property type="molecule type" value="Genomic_DNA"/>
</dbReference>
<dbReference type="GO" id="GO:0008757">
    <property type="term" value="F:S-adenosylmethionine-dependent methyltransferase activity"/>
    <property type="evidence" value="ECO:0007669"/>
    <property type="project" value="InterPro"/>
</dbReference>
<dbReference type="InterPro" id="IPR007848">
    <property type="entry name" value="Small_mtfrase_dom"/>
</dbReference>
<sequence length="203" mass="22978">MTEHYYSRKPEVGSDPIYWDARLRDHSFRFKTDRGVFSKQEVDFGSRLLIDTFEIPDVSGPLLDLGCGYGPIGLSLAKDFPERMVHMADINERAVGLAKENAAANHIENVKIYESDGFQSVEEKGFAAILINPPIRAGKQVIFNMFEKAFRHLADNGELWIVIQKKQGAPSTKVKLEEIFSQVQTVGKKKGYYIFQSKKFASL</sequence>
<keyword evidence="1 4" id="KW-0489">Methyltransferase</keyword>
<evidence type="ECO:0000259" key="3">
    <source>
        <dbReference type="Pfam" id="PF05175"/>
    </source>
</evidence>
<proteinExistence type="predicted"/>
<name>A0A429X4J1_SIMTE</name>
<dbReference type="InterPro" id="IPR029063">
    <property type="entry name" value="SAM-dependent_MTases_sf"/>
</dbReference>
<reference evidence="4 5" key="1">
    <citation type="submission" date="2018-12" db="EMBL/GenBank/DDBJ databases">
        <authorList>
            <person name="Sun L."/>
            <person name="Chen Z."/>
        </authorList>
    </citation>
    <scope>NUCLEOTIDE SEQUENCE [LARGE SCALE GENOMIC DNA]</scope>
    <source>
        <strain evidence="4 5">LMG 29736</strain>
    </source>
</reference>
<comment type="caution">
    <text evidence="4">The sequence shown here is derived from an EMBL/GenBank/DDBJ whole genome shotgun (WGS) entry which is preliminary data.</text>
</comment>
<dbReference type="Proteomes" id="UP000287296">
    <property type="component" value="Unassembled WGS sequence"/>
</dbReference>
<accession>A0A429X4J1</accession>
<evidence type="ECO:0000256" key="2">
    <source>
        <dbReference type="ARBA" id="ARBA00022679"/>
    </source>
</evidence>
<dbReference type="AlphaFoldDB" id="A0A429X4J1"/>
<dbReference type="GO" id="GO:0032259">
    <property type="term" value="P:methylation"/>
    <property type="evidence" value="ECO:0007669"/>
    <property type="project" value="UniProtKB-KW"/>
</dbReference>
<gene>
    <name evidence="4" type="ORF">D5F11_017805</name>
</gene>